<evidence type="ECO:0000313" key="2">
    <source>
        <dbReference type="Proteomes" id="UP001177260"/>
    </source>
</evidence>
<evidence type="ECO:0000313" key="1">
    <source>
        <dbReference type="EMBL" id="KAK1144935.1"/>
    </source>
</evidence>
<dbReference type="EMBL" id="JAOPJF010000027">
    <property type="protein sequence ID" value="KAK1144935.1"/>
    <property type="molecule type" value="Genomic_DNA"/>
</dbReference>
<reference evidence="1 2" key="1">
    <citation type="journal article" date="2023" name="ACS Omega">
        <title>Identification of the Neoaspergillic Acid Biosynthesis Gene Cluster by Establishing an In Vitro CRISPR-Ribonucleoprotein Genetic System in Aspergillus melleus.</title>
        <authorList>
            <person name="Yuan B."/>
            <person name="Grau M.F."/>
            <person name="Murata R.M."/>
            <person name="Torok T."/>
            <person name="Venkateswaran K."/>
            <person name="Stajich J.E."/>
            <person name="Wang C.C.C."/>
        </authorList>
    </citation>
    <scope>NUCLEOTIDE SEQUENCE [LARGE SCALE GENOMIC DNA]</scope>
    <source>
        <strain evidence="1 2">IMV 1140</strain>
    </source>
</reference>
<dbReference type="EC" id="2.3.1.86" evidence="1"/>
<name>A0ACC3B416_9EURO</name>
<dbReference type="Proteomes" id="UP001177260">
    <property type="component" value="Unassembled WGS sequence"/>
</dbReference>
<organism evidence="1 2">
    <name type="scientific">Aspergillus melleus</name>
    <dbReference type="NCBI Taxonomy" id="138277"/>
    <lineage>
        <taxon>Eukaryota</taxon>
        <taxon>Fungi</taxon>
        <taxon>Dikarya</taxon>
        <taxon>Ascomycota</taxon>
        <taxon>Pezizomycotina</taxon>
        <taxon>Eurotiomycetes</taxon>
        <taxon>Eurotiomycetidae</taxon>
        <taxon>Eurotiales</taxon>
        <taxon>Aspergillaceae</taxon>
        <taxon>Aspergillus</taxon>
        <taxon>Aspergillus subgen. Circumdati</taxon>
    </lineage>
</organism>
<comment type="caution">
    <text evidence="1">The sequence shown here is derived from an EMBL/GenBank/DDBJ whole genome shotgun (WGS) entry which is preliminary data.</text>
</comment>
<keyword evidence="2" id="KW-1185">Reference proteome</keyword>
<protein>
    <submittedName>
        <fullName evidence="1">PKS/NRPS-like protein biosynthetic cluster</fullName>
        <ecNumber evidence="1">2.3.1.86</ecNumber>
    </submittedName>
</protein>
<sequence>MSPSTSSSPSLSRSLSLFPASTTVDIRFQWNDIHFALSVSGEHFSLLQSLKNAFLLSPSFTSTGTDEPQTPIELALAFVEFTIHQKVPDITLAAVMQAFKSEFLQSDTDIHTVVGGLAANLEQRQHLLHVYFTASAAKGDNGSDDAPPASCTLDSALLHQAQRGRFHIMAVFGGQGDASRSCVQELSELQATYGPILRGFLQAMGAHLHNLSQVSETAHYYDGRPFQLKNWMSDPESIPGGGFIASSPVSVPAIGLLSLARYMVICHVLGLTPGGLRKILRATTGHSQGLLVSIAVALSDSWDSFYENSRLILEALFWLGWDCHFNAPWSRVPAMAMGRSERTADPSAPSYMLSVRGLKREQLETIVAHVNKRFSEGSEVHLALVNARDQFVVAGPVASLVYLENHLRESSSSDNDQSRIPFSSRRPSIQYSFLPISTPFHTPYLRAAADSLKSRFSNRPIFPHQLLIPVYHTQTGQDLREIDADVLHVAFDAITRELCDWPTALAGATTPTHGSFQLLSHIIVLDRGGLAPLVKRVKDGQGIRIIQAADLDSRDPTVGTMRDLFCPNLLNSSTRLLSWSQRFQPRLTAGSPMGIETRLSRLLGTPPVMVGGMTPTTTHWDFVAAIMNAGYHAELAGGGFHKPADMATAIQHLSNSIAPGRGITCNLIYVNPRAMAWQVSLLRRLSHRKVPIDGLTIGAGVPSPDVVAEYIQTLGIRHISFKPGSVAAIRQVVNIAKNHSDFPIILQWTGGRGGGHHSFEDFHAPILSTYGLIREHANIYLVAGSGFGNGENIYPYLIGSWSVPMGYPAMPFDGILLGSRMMVAREAHTSPAVKDMICQTPGTTDRAWEGTYKGSTGGVITVQSEMGEPIHKIANRGVLLWAQMDKTVFSLPRKTRRAYLLQHRDSIIRRLNSDFARPWFGRNSQGKSVDLEDMTYGEVLARLTELMYVRHQRRWIDQSYVDFTMAFALRALERFRATSHSNLRLTRAILREDPDTFMHTLFTAYPESTHGLLNPEDVSFFLLLTKGPGQKPVNFVPAFDDDFELYFKKDSLWQSEDIEAVIDQDAERVCILHGPVAAQYSHTGNQSAKEILDNIASTLIDLLQRDLTQDDVSCGPDSGLVTPDSWSTVSSTAQDLPLEEISLPSSVTISEYTDDRSLSPMGLGGCRTVPVWVQALLGERLILQGRERQKNPVRDFITTYPRSIVCLNADLSELSIMSEKSSRSQSSMTLRSHNGIDIVVEVRPDEGATALRLLYQYNPHGVPSKLTEVMYRRNERICEFYSNLWFGATQGNDATLNDVFHGPEITLTSEVLNDMIMAVGPAFSDHRVMFPETDIIPIGMCIVIAWKAISRPLVAKGVNGDLLRLVHRSNTFEYHQDATPLQIGDIVRSQSQIRAVYAEEGGRVIVVEATISRLANPVMTVTSTFLVRGSAREDSTTFQHTKEPERTLVLSSSLEESVLRHRSWFQLHENAPPLVGRSLVFNLDTHITYKGEKIKTMKVTGTATSQVQGHHRMQVGTVDFECDECVGNPVVEFLERKGVASSAREDLDTPGWSGPSTMEIQMPASNHAYSQVSKDFNPIHTSTIFATLAQLPGTICHGMCTSTIAAFALEHLVLDGERRRLRQFKATFTAMVLPLEKLLVKLNHTGMVDGRMLFSIEVIRIHNGEIALQAEAEVEQPGTAYLFTGQGSQSKGMGMDLYSASPVAKALWDDIDAQLYKAYGWSVLDIVRNNPKTLTVNFGGSRGRKIKQNYLAITAEATLSDGSRVLKPVLAGLTPASTSYTFTDSRGLLYSTQFAQPAILIFEAAVFGEMRTKGYVSRDAVYAGHSLGEYGALSALSRNVPIGALAELAFYRGLMMQASVDGQGSMTYGMVAANPKRVGSFFDQSALARLVDIVARESQQLLEIVNFNLDGEQYVCSGTTTNLHVLGQLMDHIAQSANGFEEVRAAVESESPEANGTELQRVIRDLLAETPRLSRPIELHRGKATIPLQGIDVPFHSSHLRSTVDRFRQCLLKPGFLDGNVDVGELVGKYIPNLMAKPFSLDEGYIREAYELTHSPILAQLLGGS</sequence>
<keyword evidence="1" id="KW-0012">Acyltransferase</keyword>
<gene>
    <name evidence="1" type="ORF">N8T08_004650</name>
</gene>
<proteinExistence type="predicted"/>
<keyword evidence="1" id="KW-0808">Transferase</keyword>
<accession>A0ACC3B416</accession>